<evidence type="ECO:0000256" key="1">
    <source>
        <dbReference type="ARBA" id="ARBA00022691"/>
    </source>
</evidence>
<dbReference type="Pfam" id="PF04055">
    <property type="entry name" value="Radical_SAM"/>
    <property type="match status" value="1"/>
</dbReference>
<dbReference type="PROSITE" id="PS51918">
    <property type="entry name" value="RADICAL_SAM"/>
    <property type="match status" value="1"/>
</dbReference>
<dbReference type="OrthoDB" id="9775764at2"/>
<evidence type="ECO:0000256" key="5">
    <source>
        <dbReference type="PIRSR" id="PIRSR004762-1"/>
    </source>
</evidence>
<protein>
    <submittedName>
        <fullName evidence="8">[FeFe] hydrogenase maturase subunit HydE</fullName>
        <ecNumber evidence="8">1.8.-.-</ecNumber>
    </submittedName>
</protein>
<keyword evidence="4 5" id="KW-0411">Iron-sulfur</keyword>
<proteinExistence type="predicted"/>
<feature type="binding site" evidence="5">
    <location>
        <position position="66"/>
    </location>
    <ligand>
        <name>[4Fe-4S] cluster</name>
        <dbReference type="ChEBI" id="CHEBI:49883"/>
        <note>4Fe-4S-S-AdoMet</note>
    </ligand>
</feature>
<evidence type="ECO:0000256" key="3">
    <source>
        <dbReference type="ARBA" id="ARBA00023004"/>
    </source>
</evidence>
<dbReference type="GO" id="GO:0016491">
    <property type="term" value="F:oxidoreductase activity"/>
    <property type="evidence" value="ECO:0007669"/>
    <property type="project" value="UniProtKB-KW"/>
</dbReference>
<dbReference type="GO" id="GO:0046872">
    <property type="term" value="F:metal ion binding"/>
    <property type="evidence" value="ECO:0007669"/>
    <property type="project" value="UniProtKB-KW"/>
</dbReference>
<dbReference type="CDD" id="cd01335">
    <property type="entry name" value="Radical_SAM"/>
    <property type="match status" value="1"/>
</dbReference>
<evidence type="ECO:0000256" key="2">
    <source>
        <dbReference type="ARBA" id="ARBA00022723"/>
    </source>
</evidence>
<dbReference type="KEGG" id="cbar:PATL70BA_0517"/>
<keyword evidence="1 5" id="KW-0949">S-adenosyl-L-methionine</keyword>
<dbReference type="SUPFAM" id="SSF102114">
    <property type="entry name" value="Radical SAM enzymes"/>
    <property type="match status" value="1"/>
</dbReference>
<dbReference type="InterPro" id="IPR006638">
    <property type="entry name" value="Elp3/MiaA/NifB-like_rSAM"/>
</dbReference>
<keyword evidence="2" id="KW-0479">Metal-binding</keyword>
<keyword evidence="5" id="KW-0004">4Fe-4S</keyword>
<name>A0A3P7P823_9FIRM</name>
<organism evidence="8 9">
    <name type="scientific">Petrocella atlantisensis</name>
    <dbReference type="NCBI Taxonomy" id="2173034"/>
    <lineage>
        <taxon>Bacteria</taxon>
        <taxon>Bacillati</taxon>
        <taxon>Bacillota</taxon>
        <taxon>Clostridia</taxon>
        <taxon>Lachnospirales</taxon>
        <taxon>Vallitaleaceae</taxon>
        <taxon>Petrocella</taxon>
    </lineage>
</organism>
<dbReference type="PIRSF" id="PIRSF004762">
    <property type="entry name" value="CHP00423"/>
    <property type="match status" value="1"/>
</dbReference>
<dbReference type="SFLD" id="SFLDS00029">
    <property type="entry name" value="Radical_SAM"/>
    <property type="match status" value="1"/>
</dbReference>
<feature type="binding site" evidence="6">
    <location>
        <position position="162"/>
    </location>
    <ligand>
        <name>S-adenosyl-L-methionine</name>
        <dbReference type="ChEBI" id="CHEBI:59789"/>
    </ligand>
</feature>
<dbReference type="Proteomes" id="UP000279029">
    <property type="component" value="Chromosome"/>
</dbReference>
<keyword evidence="8" id="KW-0560">Oxidoreductase</keyword>
<feature type="binding site" evidence="6">
    <location>
        <position position="181"/>
    </location>
    <ligand>
        <name>S-adenosyl-L-methionine</name>
        <dbReference type="ChEBI" id="CHEBI:59789"/>
    </ligand>
</feature>
<dbReference type="SMART" id="SM00729">
    <property type="entry name" value="Elp3"/>
    <property type="match status" value="1"/>
</dbReference>
<feature type="domain" description="Radical SAM core" evidence="7">
    <location>
        <begin position="48"/>
        <end position="272"/>
    </location>
</feature>
<dbReference type="Gene3D" id="3.20.20.70">
    <property type="entry name" value="Aldolase class I"/>
    <property type="match status" value="1"/>
</dbReference>
<dbReference type="EC" id="1.8.-.-" evidence="8"/>
<sequence>MKNIIDQIYNTSEATGDELLRLLNNVDEESTAYLHLRAHEKRLSVYGNKVFMRGLIEFTNYCKSNCMYCGIRRDNKNADRYRLDTETILKCCREGHELGYRTFVLQGGEDPFYTDEDIVTLVKAIKSNHPDCAITLSIGEKSKESYRRYKDAGADRYLLRHETNTKTLYEKLHPDMSYEARIRCLQDLKEIGFQVGAGFMVGLPGQGNEDYVKDLLFLKKLQPHMVGIGPFIPQQDTPLAGANSGTLETTCIMLSLVRLLLPKVLLPATTALGSLDPKGRERGLQAGGNVVMPNLSPTNVRDKYLLYDGKICTGDEAAHCRGCIERRIQSVGFEVDMSRGDHVDRLTQK</sequence>
<dbReference type="NCBIfam" id="TIGR03956">
    <property type="entry name" value="rSAM_HydE"/>
    <property type="match status" value="1"/>
</dbReference>
<dbReference type="PANTHER" id="PTHR43726:SF1">
    <property type="entry name" value="BIOTIN SYNTHASE"/>
    <property type="match status" value="1"/>
</dbReference>
<keyword evidence="9" id="KW-1185">Reference proteome</keyword>
<evidence type="ECO:0000313" key="8">
    <source>
        <dbReference type="EMBL" id="VDN46373.1"/>
    </source>
</evidence>
<reference evidence="8 9" key="1">
    <citation type="submission" date="2018-09" db="EMBL/GenBank/DDBJ databases">
        <authorList>
            <person name="Postec A."/>
        </authorList>
    </citation>
    <scope>NUCLEOTIDE SEQUENCE [LARGE SCALE GENOMIC DNA]</scope>
    <source>
        <strain evidence="8">70B-A</strain>
    </source>
</reference>
<dbReference type="GO" id="GO:0051539">
    <property type="term" value="F:4 iron, 4 sulfur cluster binding"/>
    <property type="evidence" value="ECO:0007669"/>
    <property type="project" value="UniProtKB-KW"/>
</dbReference>
<dbReference type="PANTHER" id="PTHR43726">
    <property type="entry name" value="3-METHYLORNITHINE SYNTHASE"/>
    <property type="match status" value="1"/>
</dbReference>
<dbReference type="InterPro" id="IPR013785">
    <property type="entry name" value="Aldolase_TIM"/>
</dbReference>
<evidence type="ECO:0000256" key="4">
    <source>
        <dbReference type="ARBA" id="ARBA00023014"/>
    </source>
</evidence>
<dbReference type="RefSeq" id="WP_125135899.1">
    <property type="nucleotide sequence ID" value="NZ_LR130778.1"/>
</dbReference>
<evidence type="ECO:0000313" key="9">
    <source>
        <dbReference type="Proteomes" id="UP000279029"/>
    </source>
</evidence>
<evidence type="ECO:0000256" key="6">
    <source>
        <dbReference type="PIRSR" id="PIRSR004762-2"/>
    </source>
</evidence>
<dbReference type="SFLD" id="SFLDG01280">
    <property type="entry name" value="HydE/PylB-like"/>
    <property type="match status" value="1"/>
</dbReference>
<dbReference type="InterPro" id="IPR034422">
    <property type="entry name" value="HydE/PylB-like"/>
</dbReference>
<dbReference type="AlphaFoldDB" id="A0A3P7P823"/>
<feature type="binding site" evidence="5">
    <location>
        <position position="69"/>
    </location>
    <ligand>
        <name>[4Fe-4S] cluster</name>
        <dbReference type="ChEBI" id="CHEBI:49883"/>
        <note>4Fe-4S-S-AdoMet</note>
    </ligand>
</feature>
<keyword evidence="3 5" id="KW-0408">Iron</keyword>
<dbReference type="InterPro" id="IPR007197">
    <property type="entry name" value="rSAM"/>
</dbReference>
<dbReference type="EMBL" id="LR130778">
    <property type="protein sequence ID" value="VDN46373.1"/>
    <property type="molecule type" value="Genomic_DNA"/>
</dbReference>
<dbReference type="GO" id="GO:0016740">
    <property type="term" value="F:transferase activity"/>
    <property type="evidence" value="ECO:0007669"/>
    <property type="project" value="TreeGrafter"/>
</dbReference>
<feature type="binding site" evidence="6">
    <location>
        <position position="137"/>
    </location>
    <ligand>
        <name>(3R)-3-methyl-D-ornithine</name>
        <dbReference type="ChEBI" id="CHEBI:64642"/>
    </ligand>
</feature>
<feature type="binding site" evidence="5">
    <location>
        <position position="62"/>
    </location>
    <ligand>
        <name>[4Fe-4S] cluster</name>
        <dbReference type="ChEBI" id="CHEBI:49883"/>
        <note>4Fe-4S-S-AdoMet</note>
    </ligand>
</feature>
<dbReference type="SFLD" id="SFLDF00348">
    <property type="entry name" value="FeFe_hydrogenase_maturase_(Hyd"/>
    <property type="match status" value="1"/>
</dbReference>
<dbReference type="SFLD" id="SFLDG01060">
    <property type="entry name" value="BATS_domain_containing"/>
    <property type="match status" value="1"/>
</dbReference>
<dbReference type="InterPro" id="IPR024021">
    <property type="entry name" value="FeFe-hyd_HydE_rSAM"/>
</dbReference>
<evidence type="ECO:0000259" key="7">
    <source>
        <dbReference type="PROSITE" id="PS51918"/>
    </source>
</evidence>
<gene>
    <name evidence="8" type="ORF">PATL70BA_0517</name>
</gene>
<dbReference type="InterPro" id="IPR058240">
    <property type="entry name" value="rSAM_sf"/>
</dbReference>
<comment type="cofactor">
    <cofactor evidence="5">
        <name>[4Fe-4S] cluster</name>
        <dbReference type="ChEBI" id="CHEBI:49883"/>
    </cofactor>
    <text evidence="5">Binds 1 [4Fe-4S] cluster. The cluster is coordinated with 3 cysteines and an exchangeable S-adenosyl-L-methionine.</text>
</comment>
<accession>A0A3P7P823</accession>